<dbReference type="Proteomes" id="UP000054683">
    <property type="component" value="Unassembled WGS sequence"/>
</dbReference>
<proteinExistence type="predicted"/>
<keyword evidence="1" id="KW-0805">Transcription regulation</keyword>
<dbReference type="Gene3D" id="1.10.10.60">
    <property type="entry name" value="Homeodomain-like"/>
    <property type="match status" value="1"/>
</dbReference>
<dbReference type="GO" id="GO:0043565">
    <property type="term" value="F:sequence-specific DNA binding"/>
    <property type="evidence" value="ECO:0007669"/>
    <property type="project" value="InterPro"/>
</dbReference>
<name>A0A158I1A8_9BURK</name>
<protein>
    <submittedName>
        <fullName evidence="5">AraC family transcriptional regulator</fullName>
    </submittedName>
</protein>
<dbReference type="PROSITE" id="PS01124">
    <property type="entry name" value="HTH_ARAC_FAMILY_2"/>
    <property type="match status" value="1"/>
</dbReference>
<dbReference type="PANTHER" id="PTHR46796">
    <property type="entry name" value="HTH-TYPE TRANSCRIPTIONAL ACTIVATOR RHAS-RELATED"/>
    <property type="match status" value="1"/>
</dbReference>
<evidence type="ECO:0000313" key="5">
    <source>
        <dbReference type="EMBL" id="SAL50415.1"/>
    </source>
</evidence>
<dbReference type="InterPro" id="IPR018060">
    <property type="entry name" value="HTH_AraC"/>
</dbReference>
<reference evidence="5 6" key="1">
    <citation type="submission" date="2016-01" db="EMBL/GenBank/DDBJ databases">
        <authorList>
            <person name="Oliw E.H."/>
        </authorList>
    </citation>
    <scope>NUCLEOTIDE SEQUENCE [LARGE SCALE GENOMIC DNA]</scope>
    <source>
        <strain evidence="5">LMG 27134</strain>
    </source>
</reference>
<dbReference type="EMBL" id="FCOK02000038">
    <property type="protein sequence ID" value="SAL50415.1"/>
    <property type="molecule type" value="Genomic_DNA"/>
</dbReference>
<dbReference type="AlphaFoldDB" id="A0A158I1A8"/>
<dbReference type="Pfam" id="PF14525">
    <property type="entry name" value="AraC_binding_2"/>
    <property type="match status" value="1"/>
</dbReference>
<evidence type="ECO:0000259" key="4">
    <source>
        <dbReference type="PROSITE" id="PS01124"/>
    </source>
</evidence>
<dbReference type="SMART" id="SM00342">
    <property type="entry name" value="HTH_ARAC"/>
    <property type="match status" value="1"/>
</dbReference>
<dbReference type="GO" id="GO:0003700">
    <property type="term" value="F:DNA-binding transcription factor activity"/>
    <property type="evidence" value="ECO:0007669"/>
    <property type="project" value="InterPro"/>
</dbReference>
<dbReference type="InterPro" id="IPR018062">
    <property type="entry name" value="HTH_AraC-typ_CS"/>
</dbReference>
<keyword evidence="2" id="KW-0238">DNA-binding</keyword>
<evidence type="ECO:0000256" key="1">
    <source>
        <dbReference type="ARBA" id="ARBA00023015"/>
    </source>
</evidence>
<gene>
    <name evidence="5" type="ORF">AWB69_05114</name>
</gene>
<dbReference type="InterPro" id="IPR035418">
    <property type="entry name" value="AraC-bd_2"/>
</dbReference>
<dbReference type="PANTHER" id="PTHR46796:SF6">
    <property type="entry name" value="ARAC SUBFAMILY"/>
    <property type="match status" value="1"/>
</dbReference>
<organism evidence="5 6">
    <name type="scientific">Caballeronia udeis</name>
    <dbReference type="NCBI Taxonomy" id="1232866"/>
    <lineage>
        <taxon>Bacteria</taxon>
        <taxon>Pseudomonadati</taxon>
        <taxon>Pseudomonadota</taxon>
        <taxon>Betaproteobacteria</taxon>
        <taxon>Burkholderiales</taxon>
        <taxon>Burkholderiaceae</taxon>
        <taxon>Caballeronia</taxon>
    </lineage>
</organism>
<evidence type="ECO:0000313" key="6">
    <source>
        <dbReference type="Proteomes" id="UP000054683"/>
    </source>
</evidence>
<dbReference type="PROSITE" id="PS00041">
    <property type="entry name" value="HTH_ARAC_FAMILY_1"/>
    <property type="match status" value="1"/>
</dbReference>
<dbReference type="InterPro" id="IPR020449">
    <property type="entry name" value="Tscrpt_reg_AraC-type_HTH"/>
</dbReference>
<accession>A0A158I1A8</accession>
<keyword evidence="3" id="KW-0804">Transcription</keyword>
<dbReference type="InterPro" id="IPR050204">
    <property type="entry name" value="AraC_XylS_family_regulators"/>
</dbReference>
<dbReference type="SUPFAM" id="SSF46689">
    <property type="entry name" value="Homeodomain-like"/>
    <property type="match status" value="1"/>
</dbReference>
<sequence>MAFLGRHQVLNMSSNTDRDGLAEAAADNPIVRSSFSTYASELNQQMLAWRDRVGHIVDVLPSKEQIAGGFRGRIDRYSVGDFAFTDTVTDAMTLERSVARVSTDERRSYAFHIFAQGKIATEMGMQKKRSTADSTEGLIVFDLDQPFRVERSGCHLLTMFIPRDVVEAAFPGADSIHGRVVEHGAPLTQLVVNHALALSRDLPKMGAAQAAHELDAGAQLLLAAFRKQASLTGDARAAVQAAVMSQVRRYVEANLNEPDLSPSSVVDALQLKRATIYRWFEHEGGLGAYIRNRRLRAAADELVRFPRLQILDIAFGLGFKSASDFTRAFRRAYGMSPQDTRARALELQRASRLDLLSSYGPGGK</sequence>
<dbReference type="InterPro" id="IPR009057">
    <property type="entry name" value="Homeodomain-like_sf"/>
</dbReference>
<dbReference type="Pfam" id="PF12833">
    <property type="entry name" value="HTH_18"/>
    <property type="match status" value="1"/>
</dbReference>
<dbReference type="PRINTS" id="PR00032">
    <property type="entry name" value="HTHARAC"/>
</dbReference>
<evidence type="ECO:0000256" key="3">
    <source>
        <dbReference type="ARBA" id="ARBA00023163"/>
    </source>
</evidence>
<feature type="domain" description="HTH araC/xylS-type" evidence="4">
    <location>
        <begin position="245"/>
        <end position="343"/>
    </location>
</feature>
<evidence type="ECO:0000256" key="2">
    <source>
        <dbReference type="ARBA" id="ARBA00023125"/>
    </source>
</evidence>